<dbReference type="InterPro" id="IPR051045">
    <property type="entry name" value="TonB-dependent_transducer"/>
</dbReference>
<evidence type="ECO:0000256" key="2">
    <source>
        <dbReference type="ARBA" id="ARBA00006555"/>
    </source>
</evidence>
<keyword evidence="8" id="KW-1133">Transmembrane helix</keyword>
<evidence type="ECO:0000256" key="9">
    <source>
        <dbReference type="ARBA" id="ARBA00023136"/>
    </source>
</evidence>
<evidence type="ECO:0000256" key="4">
    <source>
        <dbReference type="ARBA" id="ARBA00022475"/>
    </source>
</evidence>
<dbReference type="Pfam" id="PF03544">
    <property type="entry name" value="TonB_C"/>
    <property type="match status" value="1"/>
</dbReference>
<dbReference type="PROSITE" id="PS52015">
    <property type="entry name" value="TONB_CTD"/>
    <property type="match status" value="1"/>
</dbReference>
<feature type="domain" description="TonB C-terminal" evidence="10">
    <location>
        <begin position="145"/>
        <end position="236"/>
    </location>
</feature>
<organism evidence="11 12">
    <name type="scientific">Tenacibaculum geojense</name>
    <dbReference type="NCBI Taxonomy" id="915352"/>
    <lineage>
        <taxon>Bacteria</taxon>
        <taxon>Pseudomonadati</taxon>
        <taxon>Bacteroidota</taxon>
        <taxon>Flavobacteriia</taxon>
        <taxon>Flavobacteriales</taxon>
        <taxon>Flavobacteriaceae</taxon>
        <taxon>Tenacibaculum</taxon>
    </lineage>
</organism>
<evidence type="ECO:0000256" key="6">
    <source>
        <dbReference type="ARBA" id="ARBA00022692"/>
    </source>
</evidence>
<dbReference type="PANTHER" id="PTHR33446">
    <property type="entry name" value="PROTEIN TONB-RELATED"/>
    <property type="match status" value="1"/>
</dbReference>
<comment type="caution">
    <text evidence="11">The sequence shown here is derived from an EMBL/GenBank/DDBJ whole genome shotgun (WGS) entry which is preliminary data.</text>
</comment>
<dbReference type="RefSeq" id="WP_386104030.1">
    <property type="nucleotide sequence ID" value="NZ_JBHTJR010000001.1"/>
</dbReference>
<evidence type="ECO:0000313" key="11">
    <source>
        <dbReference type="EMBL" id="MFD0991585.1"/>
    </source>
</evidence>
<reference evidence="12" key="1">
    <citation type="journal article" date="2019" name="Int. J. Syst. Evol. Microbiol.">
        <title>The Global Catalogue of Microorganisms (GCM) 10K type strain sequencing project: providing services to taxonomists for standard genome sequencing and annotation.</title>
        <authorList>
            <consortium name="The Broad Institute Genomics Platform"/>
            <consortium name="The Broad Institute Genome Sequencing Center for Infectious Disease"/>
            <person name="Wu L."/>
            <person name="Ma J."/>
        </authorList>
    </citation>
    <scope>NUCLEOTIDE SEQUENCE [LARGE SCALE GENOMIC DNA]</scope>
    <source>
        <strain evidence="12">CCUG 60527</strain>
    </source>
</reference>
<evidence type="ECO:0000256" key="3">
    <source>
        <dbReference type="ARBA" id="ARBA00022448"/>
    </source>
</evidence>
<comment type="subcellular location">
    <subcellularLocation>
        <location evidence="1">Cell inner membrane</location>
        <topology evidence="1">Single-pass membrane protein</topology>
        <orientation evidence="1">Periplasmic side</orientation>
    </subcellularLocation>
</comment>
<proteinExistence type="inferred from homology"/>
<evidence type="ECO:0000259" key="10">
    <source>
        <dbReference type="PROSITE" id="PS52015"/>
    </source>
</evidence>
<keyword evidence="4" id="KW-1003">Cell membrane</keyword>
<dbReference type="InterPro" id="IPR006260">
    <property type="entry name" value="TonB/TolA_C"/>
</dbReference>
<keyword evidence="5" id="KW-0997">Cell inner membrane</keyword>
<gene>
    <name evidence="11" type="ORF">ACFQ1U_00060</name>
</gene>
<sequence>MKRIILTSMLLVAYCSNSYSQRNKEQCENPTIELNDLNSITKCSIEKDDNENNDTKVVLNITANYKTRKKTASHIIRRKKKRSSILSDETELTKSVDNNLGTIELKKEIITKNNLNNSAVVLFSLVDEKPSFTKCKKVSSNQKTACFNNQISSHFAKNFYPERVSNDGISGKVFIQFTIDMSGNVNNLKVKSNVKSVKLEDEIARVIEKLPTLIPGKHKGLPVSVVYNLPINFTSN</sequence>
<dbReference type="InterPro" id="IPR037682">
    <property type="entry name" value="TonB_C"/>
</dbReference>
<dbReference type="EMBL" id="JBHTJR010000001">
    <property type="protein sequence ID" value="MFD0991585.1"/>
    <property type="molecule type" value="Genomic_DNA"/>
</dbReference>
<name>A0ABW3JN34_9FLAO</name>
<accession>A0ABW3JN34</accession>
<keyword evidence="7" id="KW-0653">Protein transport</keyword>
<evidence type="ECO:0000256" key="7">
    <source>
        <dbReference type="ARBA" id="ARBA00022927"/>
    </source>
</evidence>
<evidence type="ECO:0000256" key="5">
    <source>
        <dbReference type="ARBA" id="ARBA00022519"/>
    </source>
</evidence>
<keyword evidence="9" id="KW-0472">Membrane</keyword>
<protein>
    <submittedName>
        <fullName evidence="11">TonB family protein</fullName>
    </submittedName>
</protein>
<dbReference type="PANTHER" id="PTHR33446:SF2">
    <property type="entry name" value="PROTEIN TONB"/>
    <property type="match status" value="1"/>
</dbReference>
<evidence type="ECO:0000256" key="8">
    <source>
        <dbReference type="ARBA" id="ARBA00022989"/>
    </source>
</evidence>
<dbReference type="SUPFAM" id="SSF74653">
    <property type="entry name" value="TolA/TonB C-terminal domain"/>
    <property type="match status" value="1"/>
</dbReference>
<dbReference type="NCBIfam" id="TIGR01352">
    <property type="entry name" value="tonB_Cterm"/>
    <property type="match status" value="1"/>
</dbReference>
<keyword evidence="6" id="KW-0812">Transmembrane</keyword>
<keyword evidence="12" id="KW-1185">Reference proteome</keyword>
<evidence type="ECO:0000256" key="1">
    <source>
        <dbReference type="ARBA" id="ARBA00004383"/>
    </source>
</evidence>
<evidence type="ECO:0000313" key="12">
    <source>
        <dbReference type="Proteomes" id="UP001597062"/>
    </source>
</evidence>
<dbReference type="Proteomes" id="UP001597062">
    <property type="component" value="Unassembled WGS sequence"/>
</dbReference>
<keyword evidence="3" id="KW-0813">Transport</keyword>
<comment type="similarity">
    <text evidence="2">Belongs to the TonB family.</text>
</comment>
<dbReference type="Gene3D" id="3.30.1150.10">
    <property type="match status" value="1"/>
</dbReference>